<dbReference type="InterPro" id="IPR019734">
    <property type="entry name" value="TPR_rpt"/>
</dbReference>
<dbReference type="SMART" id="SM00028">
    <property type="entry name" value="TPR"/>
    <property type="match status" value="14"/>
</dbReference>
<keyword evidence="3 9" id="KW-0808">Transferase</keyword>
<feature type="repeat" description="TPR" evidence="8">
    <location>
        <begin position="919"/>
        <end position="952"/>
    </location>
</feature>
<feature type="repeat" description="TPR" evidence="8">
    <location>
        <begin position="499"/>
        <end position="532"/>
    </location>
</feature>
<accession>A0A813QCQ2</accession>
<keyword evidence="9" id="KW-0521">NADP</keyword>
<feature type="repeat" description="TPR" evidence="8">
    <location>
        <begin position="835"/>
        <end position="868"/>
    </location>
</feature>
<dbReference type="InterPro" id="IPR006597">
    <property type="entry name" value="Sel1-like"/>
</dbReference>
<keyword evidence="12" id="KW-1185">Reference proteome</keyword>
<evidence type="ECO:0000256" key="9">
    <source>
        <dbReference type="RuleBase" id="RU361228"/>
    </source>
</evidence>
<evidence type="ECO:0000256" key="4">
    <source>
        <dbReference type="ARBA" id="ARBA00022695"/>
    </source>
</evidence>
<evidence type="ECO:0000313" key="10">
    <source>
        <dbReference type="EMBL" id="CAF0765203.1"/>
    </source>
</evidence>
<evidence type="ECO:0000256" key="2">
    <source>
        <dbReference type="ARBA" id="ARBA00022676"/>
    </source>
</evidence>
<evidence type="ECO:0000256" key="8">
    <source>
        <dbReference type="PROSITE-ProRule" id="PRU00339"/>
    </source>
</evidence>
<dbReference type="AlphaFoldDB" id="A0A813QCQ2"/>
<keyword evidence="6 8" id="KW-0802">TPR repeat</keyword>
<dbReference type="EMBL" id="CAJNOM010000007">
    <property type="protein sequence ID" value="CAF0765203.1"/>
    <property type="molecule type" value="Genomic_DNA"/>
</dbReference>
<dbReference type="SUPFAM" id="SSF48452">
    <property type="entry name" value="TPR-like"/>
    <property type="match status" value="4"/>
</dbReference>
<feature type="repeat" description="TPR" evidence="8">
    <location>
        <begin position="583"/>
        <end position="616"/>
    </location>
</feature>
<feature type="repeat" description="TPR" evidence="8">
    <location>
        <begin position="877"/>
        <end position="910"/>
    </location>
</feature>
<evidence type="ECO:0000256" key="3">
    <source>
        <dbReference type="ARBA" id="ARBA00022679"/>
    </source>
</evidence>
<dbReference type="Pfam" id="PF01129">
    <property type="entry name" value="ART"/>
    <property type="match status" value="1"/>
</dbReference>
<dbReference type="InterPro" id="IPR000768">
    <property type="entry name" value="ART"/>
</dbReference>
<evidence type="ECO:0000256" key="7">
    <source>
        <dbReference type="ARBA" id="ARBA00047597"/>
    </source>
</evidence>
<feature type="repeat" description="TPR" evidence="8">
    <location>
        <begin position="709"/>
        <end position="742"/>
    </location>
</feature>
<dbReference type="Proteomes" id="UP000663832">
    <property type="component" value="Unassembled WGS sequence"/>
</dbReference>
<feature type="repeat" description="TPR" evidence="8">
    <location>
        <begin position="751"/>
        <end position="784"/>
    </location>
</feature>
<dbReference type="InterPro" id="IPR011990">
    <property type="entry name" value="TPR-like_helical_dom_sf"/>
</dbReference>
<dbReference type="PROSITE" id="PS50005">
    <property type="entry name" value="TPR"/>
    <property type="match status" value="13"/>
</dbReference>
<keyword evidence="5" id="KW-0677">Repeat</keyword>
<dbReference type="Gene3D" id="1.25.40.10">
    <property type="entry name" value="Tetratricopeptide repeat domain"/>
    <property type="match status" value="5"/>
</dbReference>
<sequence>MSGFKSNENAVASSKYIASPNIRQPRQRMAQNYLFLWVDTSIDQKTEDYENTVKQIQAITGDVNVFTQLDACTDFLTDSQEDMKFFLVVKDTMFQQIMPLINDIPQLDGIYIVSDIEILQEEWAKKWQKIKSIHTNIDDLCQALQIGIKQLNQDSIAISFITIDEMASTDNFNQLEPTFMYTQLFKEILLDMDHGEQAIKQFTTYCRNSNSVSRISIDRFEKEYSSQLAIWWYTYPSDIYSMLNYGLRTMEADIIITMGFFLRDVHQQIKQLYEQQVDSYETKPFLVYRGQGFMKSDFKKLQKTKGGLMSFNSFLSTSKDKDVSLGFAQSASTKLDTMGILFVMSIDPYIESAPFAFIKEMSYFHEEEEILFSMHTVFRVSAITQIDNKNQLYQVELQLTSDDDPQLRLLTDRIREEAGGTGWHRLSELLLTIGQFKKAEEFYNVLLEQTSDESEKALYYNQLGHIYDNQSDYQKAIWHYDKALEIYQKTLPSKHPSFAVLHNNIGLVYNKLGEYSKALSLYKKALEIQQKTLPPNNPHLVTSYNNIGSVYDNIGEQSKALSYHEKALEIQQKTLSSNHPELATSYNNIGSVYEHMREYSTALSLFEKALKIQQKTLPPNHPSLAISHNNIGLAYDNMGEYSRALSYHEKALEIEQKTLSSNHPELATSYNNIGLVYMNMREYSRALLLFEKALEIYQRTLPPNHPTLATLYNNIGWLYEHMREYSRALSLYEKALEIYQRTLPPNHPNLVTSYNNIGSVYDNIGEQSKALSYHEKALEIQQKTLSSNHPELVTSYNNIGSVYKHMGEYSKALSYHEKAFEIQQKTLSSNHPDMAISYNNIGWLYEHMREYSKALSLYEKALEIEQQTLSSDHPDLATLYNNIGSVYKHMGEHSKALSYHEKALEIRQKTLSSDHPDLATSYSNIGSVYKHKGEYSQALSYHEKALKIREKTLSLNHLDLANSYNYCADLYYSMKDYSKALSYFERTLNIYQRALPATHPDVKDVKKSIEFVKKEIIKNS</sequence>
<dbReference type="EC" id="2.4.2.31" evidence="9"/>
<dbReference type="Proteomes" id="UP000663877">
    <property type="component" value="Unassembled WGS sequence"/>
</dbReference>
<evidence type="ECO:0000256" key="5">
    <source>
        <dbReference type="ARBA" id="ARBA00022737"/>
    </source>
</evidence>
<organism evidence="10 12">
    <name type="scientific">Adineta steineri</name>
    <dbReference type="NCBI Taxonomy" id="433720"/>
    <lineage>
        <taxon>Eukaryota</taxon>
        <taxon>Metazoa</taxon>
        <taxon>Spiralia</taxon>
        <taxon>Gnathifera</taxon>
        <taxon>Rotifera</taxon>
        <taxon>Eurotatoria</taxon>
        <taxon>Bdelloidea</taxon>
        <taxon>Adinetida</taxon>
        <taxon>Adinetidae</taxon>
        <taxon>Adineta</taxon>
    </lineage>
</organism>
<dbReference type="GO" id="GO:0016779">
    <property type="term" value="F:nucleotidyltransferase activity"/>
    <property type="evidence" value="ECO:0007669"/>
    <property type="project" value="UniProtKB-KW"/>
</dbReference>
<dbReference type="SUPFAM" id="SSF56399">
    <property type="entry name" value="ADP-ribosylation"/>
    <property type="match status" value="1"/>
</dbReference>
<evidence type="ECO:0000313" key="12">
    <source>
        <dbReference type="Proteomes" id="UP000663832"/>
    </source>
</evidence>
<feature type="repeat" description="TPR" evidence="8">
    <location>
        <begin position="625"/>
        <end position="658"/>
    </location>
</feature>
<dbReference type="SMART" id="SM00671">
    <property type="entry name" value="SEL1"/>
    <property type="match status" value="4"/>
</dbReference>
<protein>
    <recommendedName>
        <fullName evidence="9">NAD(P)(+)--arginine ADP-ribosyltransferase</fullName>
        <ecNumber evidence="9">2.4.2.31</ecNumber>
    </recommendedName>
    <alternativeName>
        <fullName evidence="9">Mono(ADP-ribosyl)transferase</fullName>
    </alternativeName>
</protein>
<dbReference type="Pfam" id="PF13424">
    <property type="entry name" value="TPR_12"/>
    <property type="match status" value="5"/>
</dbReference>
<feature type="repeat" description="TPR" evidence="8">
    <location>
        <begin position="541"/>
        <end position="574"/>
    </location>
</feature>
<keyword evidence="4" id="KW-0548">Nucleotidyltransferase</keyword>
<dbReference type="OrthoDB" id="626167at2759"/>
<comment type="similarity">
    <text evidence="1 9">Belongs to the Arg-specific ADP-ribosyltransferase family.</text>
</comment>
<reference evidence="10" key="1">
    <citation type="submission" date="2021-02" db="EMBL/GenBank/DDBJ databases">
        <authorList>
            <person name="Nowell W R."/>
        </authorList>
    </citation>
    <scope>NUCLEOTIDE SEQUENCE</scope>
</reference>
<dbReference type="Gene3D" id="3.90.176.10">
    <property type="entry name" value="Toxin ADP-ribosyltransferase, Chain A, domain 1"/>
    <property type="match status" value="1"/>
</dbReference>
<evidence type="ECO:0000256" key="1">
    <source>
        <dbReference type="ARBA" id="ARBA00009558"/>
    </source>
</evidence>
<comment type="catalytic activity">
    <reaction evidence="7 9">
        <text>L-arginyl-[protein] + NAD(+) = N(omega)-(ADP-D-ribosyl)-L-arginyl-[protein] + nicotinamide + H(+)</text>
        <dbReference type="Rhea" id="RHEA:19149"/>
        <dbReference type="Rhea" id="RHEA-COMP:10532"/>
        <dbReference type="Rhea" id="RHEA-COMP:15087"/>
        <dbReference type="ChEBI" id="CHEBI:15378"/>
        <dbReference type="ChEBI" id="CHEBI:17154"/>
        <dbReference type="ChEBI" id="CHEBI:29965"/>
        <dbReference type="ChEBI" id="CHEBI:57540"/>
        <dbReference type="ChEBI" id="CHEBI:142554"/>
        <dbReference type="EC" id="2.4.2.31"/>
    </reaction>
</comment>
<dbReference type="EMBL" id="CAJNOI010000043">
    <property type="protein sequence ID" value="CAF0922446.1"/>
    <property type="molecule type" value="Genomic_DNA"/>
</dbReference>
<dbReference type="PROSITE" id="PS50293">
    <property type="entry name" value="TPR_REGION"/>
    <property type="match status" value="9"/>
</dbReference>
<keyword evidence="9" id="KW-0520">NAD</keyword>
<proteinExistence type="inferred from homology"/>
<feature type="repeat" description="TPR" evidence="8">
    <location>
        <begin position="457"/>
        <end position="490"/>
    </location>
</feature>
<dbReference type="PROSITE" id="PS51996">
    <property type="entry name" value="TR_MART"/>
    <property type="match status" value="1"/>
</dbReference>
<feature type="repeat" description="TPR" evidence="8">
    <location>
        <begin position="961"/>
        <end position="994"/>
    </location>
</feature>
<comment type="caution">
    <text evidence="10">The sequence shown here is derived from an EMBL/GenBank/DDBJ whole genome shotgun (WGS) entry which is preliminary data.</text>
</comment>
<gene>
    <name evidence="11" type="ORF">BJG266_LOCUS11606</name>
    <name evidence="10" type="ORF">QVE165_LOCUS2287</name>
</gene>
<name>A0A813QCQ2_9BILA</name>
<keyword evidence="2 9" id="KW-0328">Glycosyltransferase</keyword>
<dbReference type="PRINTS" id="PR00381">
    <property type="entry name" value="KINESINLIGHT"/>
</dbReference>
<dbReference type="Pfam" id="PF13374">
    <property type="entry name" value="TPR_10"/>
    <property type="match status" value="3"/>
</dbReference>
<feature type="repeat" description="TPR" evidence="8">
    <location>
        <begin position="793"/>
        <end position="826"/>
    </location>
</feature>
<feature type="repeat" description="TPR" evidence="8">
    <location>
        <begin position="667"/>
        <end position="700"/>
    </location>
</feature>
<dbReference type="PANTHER" id="PTHR45641">
    <property type="entry name" value="TETRATRICOPEPTIDE REPEAT PROTEIN (AFU_ORTHOLOGUE AFUA_6G03870)"/>
    <property type="match status" value="1"/>
</dbReference>
<evidence type="ECO:0000256" key="6">
    <source>
        <dbReference type="ARBA" id="ARBA00022803"/>
    </source>
</evidence>
<dbReference type="PANTHER" id="PTHR45641:SF1">
    <property type="entry name" value="AAA+ ATPASE DOMAIN-CONTAINING PROTEIN"/>
    <property type="match status" value="1"/>
</dbReference>
<evidence type="ECO:0000313" key="11">
    <source>
        <dbReference type="EMBL" id="CAF0922446.1"/>
    </source>
</evidence>
<dbReference type="GO" id="GO:0106274">
    <property type="term" value="F:NAD+-protein-arginine ADP-ribosyltransferase activity"/>
    <property type="evidence" value="ECO:0007669"/>
    <property type="project" value="UniProtKB-EC"/>
</dbReference>